<evidence type="ECO:0000313" key="2">
    <source>
        <dbReference type="Proteomes" id="UP000230842"/>
    </source>
</evidence>
<dbReference type="PANTHER" id="PTHR30458">
    <property type="entry name" value="PHENYLACETIC ACID DEGRADATION PROTEIN PAA"/>
    <property type="match status" value="1"/>
</dbReference>
<dbReference type="InterPro" id="IPR009078">
    <property type="entry name" value="Ferritin-like_SF"/>
</dbReference>
<dbReference type="InterPro" id="IPR011882">
    <property type="entry name" value="PaaC"/>
</dbReference>
<dbReference type="GO" id="GO:0010124">
    <property type="term" value="P:phenylacetate catabolic process"/>
    <property type="evidence" value="ECO:0007669"/>
    <property type="project" value="InterPro"/>
</dbReference>
<evidence type="ECO:0000313" key="1">
    <source>
        <dbReference type="EMBL" id="PJJ54322.1"/>
    </source>
</evidence>
<protein>
    <submittedName>
        <fullName evidence="1">Ring-1,2-phenylacetyl-CoA epoxidase subunit PaaC</fullName>
    </submittedName>
</protein>
<dbReference type="GO" id="GO:0005829">
    <property type="term" value="C:cytosol"/>
    <property type="evidence" value="ECO:0007669"/>
    <property type="project" value="TreeGrafter"/>
</dbReference>
<dbReference type="PANTHER" id="PTHR30458:SF0">
    <property type="entry name" value="1,2-PHENYLACETYL-COA EPOXIDASE, SUBUNIT C"/>
    <property type="match status" value="1"/>
</dbReference>
<accession>A0A0B2B5B2</accession>
<dbReference type="InterPro" id="IPR052703">
    <property type="entry name" value="Aromatic_CoA_ox/epox"/>
</dbReference>
<dbReference type="PIRSF" id="PIRSF037834">
    <property type="entry name" value="PA_CoA_Oase3"/>
    <property type="match status" value="1"/>
</dbReference>
<dbReference type="Gene3D" id="1.20.1260.10">
    <property type="match status" value="1"/>
</dbReference>
<sequence>MSSRTSGNAYDGLLAGGEDGHWAFGTDFDDPFAAIGGGGTIPDGVDPTALGRYCLALGDDALVHANRLSQWCSNAPDLEEDIAIANVALDLLGQARLLYARASAADPSLVPALPDGSPVPAEDALAYFRDADGFRNVRLVEAENGDFALTMVRLMVFATYRLALLARLRDSGDPVLAAIAAKGVKEVTYHRDYAARWCVTLAQGTDESRRRITEALPQVLAYAGELAATHDVERVAAEQGFGVDPAELRAEIDEVLEQVLAAAELVRPEVPPAGPVAGRTGRDGIHTEALGRMLAEMQVVARAHPSGRW</sequence>
<dbReference type="RefSeq" id="WP_039365034.1">
    <property type="nucleotide sequence ID" value="NZ_PGEZ01000002.1"/>
</dbReference>
<dbReference type="SUPFAM" id="SSF47240">
    <property type="entry name" value="Ferritin-like"/>
    <property type="match status" value="1"/>
</dbReference>
<dbReference type="Proteomes" id="UP000230842">
    <property type="component" value="Unassembled WGS sequence"/>
</dbReference>
<dbReference type="NCBIfam" id="TIGR02158">
    <property type="entry name" value="PA_CoA_Oxy3"/>
    <property type="match status" value="1"/>
</dbReference>
<dbReference type="InterPro" id="IPR007814">
    <property type="entry name" value="PaaA_PaaC"/>
</dbReference>
<keyword evidence="2" id="KW-1185">Reference proteome</keyword>
<gene>
    <name evidence="1" type="ORF">CLV56_3831</name>
</gene>
<dbReference type="OrthoDB" id="9789947at2"/>
<organism evidence="1 2">
    <name type="scientific">Mumia flava</name>
    <dbReference type="NCBI Taxonomy" id="1348852"/>
    <lineage>
        <taxon>Bacteria</taxon>
        <taxon>Bacillati</taxon>
        <taxon>Actinomycetota</taxon>
        <taxon>Actinomycetes</taxon>
        <taxon>Propionibacteriales</taxon>
        <taxon>Nocardioidaceae</taxon>
        <taxon>Mumia</taxon>
    </lineage>
</organism>
<name>A0A0B2B5B2_9ACTN</name>
<reference evidence="1 2" key="1">
    <citation type="submission" date="2017-11" db="EMBL/GenBank/DDBJ databases">
        <title>Genomic Encyclopedia of Archaeal and Bacterial Type Strains, Phase II (KMG-II): From Individual Species to Whole Genera.</title>
        <authorList>
            <person name="Goeker M."/>
        </authorList>
    </citation>
    <scope>NUCLEOTIDE SEQUENCE [LARGE SCALE GENOMIC DNA]</scope>
    <source>
        <strain evidence="1 2">DSM 27763</strain>
    </source>
</reference>
<dbReference type="Pfam" id="PF05138">
    <property type="entry name" value="PaaA_PaaC"/>
    <property type="match status" value="1"/>
</dbReference>
<dbReference type="EMBL" id="PGEZ01000002">
    <property type="protein sequence ID" value="PJJ54322.1"/>
    <property type="molecule type" value="Genomic_DNA"/>
</dbReference>
<dbReference type="AlphaFoldDB" id="A0A0B2B5B2"/>
<dbReference type="InterPro" id="IPR012347">
    <property type="entry name" value="Ferritin-like"/>
</dbReference>
<proteinExistence type="predicted"/>
<comment type="caution">
    <text evidence="1">The sequence shown here is derived from an EMBL/GenBank/DDBJ whole genome shotgun (WGS) entry which is preliminary data.</text>
</comment>